<sequence>MASENEQDSTSSSPQEQAVLAASASPVSETPGTVGDKQEQQPSFFYIQDQEDDVHLPHVDEQRHEQEGLSTPFVLPFQNSAAMATLREADATGAQSAKGSSPSSPRKGQRRPFSLVKMALLFGVALLTVLGASLIVFAQPTTPPAQTTRPPQGDPVVRTPSPSRPTPKATASPPAATPTTTPTQGRGTPGTNVPPANDVPSPQVLAQLGWTQAGLSLGDAMEALRTGATFTDREMSYDYRNIGTPTNHSGTLTGSTFLLTPGGQVRFANNDVRVINNVLYEKIRTGKIIQQVVNAHASLVQFQTVSVQGKQRQFAWINVSFALLQSTIDAASGKRTERLDQDPASGQPRLHHMVALLVRVPLQDQGANAPMGGTGWLVNTYALDPQGLPVIATDPSV</sequence>
<dbReference type="Proteomes" id="UP000612362">
    <property type="component" value="Unassembled WGS sequence"/>
</dbReference>
<name>A0A8J3MVX0_9CHLR</name>
<dbReference type="RefSeq" id="WP_220199755.1">
    <property type="nucleotide sequence ID" value="NZ_BNJF01000009.1"/>
</dbReference>
<accession>A0A8J3MVX0</accession>
<proteinExistence type="predicted"/>
<feature type="compositionally biased region" description="Low complexity" evidence="1">
    <location>
        <begin position="158"/>
        <end position="191"/>
    </location>
</feature>
<evidence type="ECO:0000256" key="1">
    <source>
        <dbReference type="SAM" id="MobiDB-lite"/>
    </source>
</evidence>
<keyword evidence="2" id="KW-0472">Membrane</keyword>
<dbReference type="AlphaFoldDB" id="A0A8J3MVX0"/>
<dbReference type="EMBL" id="BNJF01000009">
    <property type="protein sequence ID" value="GHO50802.1"/>
    <property type="molecule type" value="Genomic_DNA"/>
</dbReference>
<feature type="region of interest" description="Disordered" evidence="1">
    <location>
        <begin position="141"/>
        <end position="202"/>
    </location>
</feature>
<gene>
    <name evidence="3" type="ORF">KSX_89650</name>
</gene>
<feature type="transmembrane region" description="Helical" evidence="2">
    <location>
        <begin position="115"/>
        <end position="138"/>
    </location>
</feature>
<feature type="compositionally biased region" description="Polar residues" evidence="1">
    <location>
        <begin position="93"/>
        <end position="106"/>
    </location>
</feature>
<evidence type="ECO:0000313" key="3">
    <source>
        <dbReference type="EMBL" id="GHO50802.1"/>
    </source>
</evidence>
<keyword evidence="2" id="KW-0812">Transmembrane</keyword>
<organism evidence="3 4">
    <name type="scientific">Ktedonospora formicarum</name>
    <dbReference type="NCBI Taxonomy" id="2778364"/>
    <lineage>
        <taxon>Bacteria</taxon>
        <taxon>Bacillati</taxon>
        <taxon>Chloroflexota</taxon>
        <taxon>Ktedonobacteria</taxon>
        <taxon>Ktedonobacterales</taxon>
        <taxon>Ktedonobacteraceae</taxon>
        <taxon>Ktedonospora</taxon>
    </lineage>
</organism>
<comment type="caution">
    <text evidence="3">The sequence shown here is derived from an EMBL/GenBank/DDBJ whole genome shotgun (WGS) entry which is preliminary data.</text>
</comment>
<protein>
    <submittedName>
        <fullName evidence="3">Uncharacterized protein</fullName>
    </submittedName>
</protein>
<feature type="compositionally biased region" description="Low complexity" evidence="1">
    <location>
        <begin position="141"/>
        <end position="151"/>
    </location>
</feature>
<keyword evidence="2" id="KW-1133">Transmembrane helix</keyword>
<keyword evidence="4" id="KW-1185">Reference proteome</keyword>
<evidence type="ECO:0000313" key="4">
    <source>
        <dbReference type="Proteomes" id="UP000612362"/>
    </source>
</evidence>
<feature type="region of interest" description="Disordered" evidence="1">
    <location>
        <begin position="1"/>
        <end position="73"/>
    </location>
</feature>
<evidence type="ECO:0000256" key="2">
    <source>
        <dbReference type="SAM" id="Phobius"/>
    </source>
</evidence>
<reference evidence="3" key="1">
    <citation type="submission" date="2020-10" db="EMBL/GenBank/DDBJ databases">
        <title>Taxonomic study of unclassified bacteria belonging to the class Ktedonobacteria.</title>
        <authorList>
            <person name="Yabe S."/>
            <person name="Wang C.M."/>
            <person name="Zheng Y."/>
            <person name="Sakai Y."/>
            <person name="Cavaletti L."/>
            <person name="Monciardini P."/>
            <person name="Donadio S."/>
        </authorList>
    </citation>
    <scope>NUCLEOTIDE SEQUENCE</scope>
    <source>
        <strain evidence="3">SOSP1-1</strain>
    </source>
</reference>
<feature type="region of interest" description="Disordered" evidence="1">
    <location>
        <begin position="88"/>
        <end position="110"/>
    </location>
</feature>
<feature type="compositionally biased region" description="Basic and acidic residues" evidence="1">
    <location>
        <begin position="53"/>
        <end position="67"/>
    </location>
</feature>